<accession>A0A8J7Q7F9</accession>
<name>A0A8J7Q7F9_9BACT</name>
<dbReference type="InterPro" id="IPR017932">
    <property type="entry name" value="GATase_2_dom"/>
</dbReference>
<dbReference type="AlphaFoldDB" id="A0A8J7Q7F9"/>
<dbReference type="SUPFAM" id="SSF56235">
    <property type="entry name" value="N-terminal nucleophile aminohydrolases (Ntn hydrolases)"/>
    <property type="match status" value="1"/>
</dbReference>
<dbReference type="PANTHER" id="PTHR43284">
    <property type="entry name" value="ASPARAGINE SYNTHETASE (GLUTAMINE-HYDROLYZING)"/>
    <property type="match status" value="1"/>
</dbReference>
<evidence type="ECO:0000313" key="7">
    <source>
        <dbReference type="Proteomes" id="UP000664417"/>
    </source>
</evidence>
<comment type="pathway">
    <text evidence="1">Amino-acid biosynthesis; L-asparagine biosynthesis; L-asparagine from L-aspartate (L-Gln route): step 1/1.</text>
</comment>
<evidence type="ECO:0000259" key="5">
    <source>
        <dbReference type="Pfam" id="PF13537"/>
    </source>
</evidence>
<dbReference type="Gene3D" id="3.40.50.620">
    <property type="entry name" value="HUPs"/>
    <property type="match status" value="1"/>
</dbReference>
<evidence type="ECO:0000256" key="2">
    <source>
        <dbReference type="ARBA" id="ARBA00012737"/>
    </source>
</evidence>
<dbReference type="Pfam" id="PF00733">
    <property type="entry name" value="Asn_synthase"/>
    <property type="match status" value="1"/>
</dbReference>
<dbReference type="Gene3D" id="3.60.20.10">
    <property type="entry name" value="Glutamine Phosphoribosylpyrophosphate, subunit 1, domain 1"/>
    <property type="match status" value="1"/>
</dbReference>
<feature type="domain" description="Glutamine amidotransferase type-2" evidence="5">
    <location>
        <begin position="92"/>
        <end position="160"/>
    </location>
</feature>
<evidence type="ECO:0000256" key="3">
    <source>
        <dbReference type="ARBA" id="ARBA00048741"/>
    </source>
</evidence>
<dbReference type="InterPro" id="IPR051786">
    <property type="entry name" value="ASN_synthetase/amidase"/>
</dbReference>
<dbReference type="InterPro" id="IPR001962">
    <property type="entry name" value="Asn_synthase"/>
</dbReference>
<evidence type="ECO:0000313" key="6">
    <source>
        <dbReference type="EMBL" id="MBO1318199.1"/>
    </source>
</evidence>
<dbReference type="GO" id="GO:0004066">
    <property type="term" value="F:asparagine synthase (glutamine-hydrolyzing) activity"/>
    <property type="evidence" value="ECO:0007669"/>
    <property type="project" value="UniProtKB-EC"/>
</dbReference>
<organism evidence="6 7">
    <name type="scientific">Acanthopleuribacter pedis</name>
    <dbReference type="NCBI Taxonomy" id="442870"/>
    <lineage>
        <taxon>Bacteria</taxon>
        <taxon>Pseudomonadati</taxon>
        <taxon>Acidobacteriota</taxon>
        <taxon>Holophagae</taxon>
        <taxon>Acanthopleuribacterales</taxon>
        <taxon>Acanthopleuribacteraceae</taxon>
        <taxon>Acanthopleuribacter</taxon>
    </lineage>
</organism>
<comment type="caution">
    <text evidence="6">The sequence shown here is derived from an EMBL/GenBank/DDBJ whole genome shotgun (WGS) entry which is preliminary data.</text>
</comment>
<dbReference type="Pfam" id="PF13537">
    <property type="entry name" value="GATase_7"/>
    <property type="match status" value="1"/>
</dbReference>
<dbReference type="SUPFAM" id="SSF52402">
    <property type="entry name" value="Adenine nucleotide alpha hydrolases-like"/>
    <property type="match status" value="1"/>
</dbReference>
<evidence type="ECO:0000259" key="4">
    <source>
        <dbReference type="Pfam" id="PF00733"/>
    </source>
</evidence>
<protein>
    <recommendedName>
        <fullName evidence="2">asparagine synthase (glutamine-hydrolyzing)</fullName>
        <ecNumber evidence="2">6.3.5.4</ecNumber>
    </recommendedName>
</protein>
<dbReference type="InterPro" id="IPR029055">
    <property type="entry name" value="Ntn_hydrolases_N"/>
</dbReference>
<dbReference type="GO" id="GO:0006529">
    <property type="term" value="P:asparagine biosynthetic process"/>
    <property type="evidence" value="ECO:0007669"/>
    <property type="project" value="InterPro"/>
</dbReference>
<evidence type="ECO:0000256" key="1">
    <source>
        <dbReference type="ARBA" id="ARBA00005187"/>
    </source>
</evidence>
<sequence>MRELCALLGGNGPFQQERLHHLQRGLRTPAEARVTHHTETNGDHWILAGHQYQASRLSPETCIGSVGSVTVLADMDAPDQPRLRRKLGEQNLSGAALVAAGFTRLGAKLAAELRGSYSLIIWDRHHRRLTLALDPLGAKTLYYHALGENSWAIATHARTLRHLAKDRPPEPRAALMWCLNEYDTRFSMWQDIHGLRPGEWLTFNGAGEPDGKRRGIHRDHTGPVTLDRLWSTLQTCVAEATDDATRTHAMLSGGLDSSSVAAAFTHHHGRPPSCHAFAFETLHDCAEQAFSQKSAEELGAPLHLYNAEQFPAFYRQDGIQPPENPFQSNDPLEYAVFQKINKLGGQTLLTGHGGDTLFTNPPQSTLLRFPWRANAAASRNLFTKAKRAWQVWLAHLPPDGLQRAKARRRGLWKRHPAWLRQTALQTADPWSLFDLIGLPTGLNPLTHYLHTRMTRDAAGVRRAIHWYNRAALETGIHIAHPLFDERLADLILCLSREAWHKHPEPKGLQRDLLRSFTGLGVCERLEKPTLTAYYHAGIKAEQAFLTEACNALDAPWFDQKKFCHEVETFCAGTPPYPTADFLSAAWYLVWLSQDFTSN</sequence>
<dbReference type="RefSeq" id="WP_207857843.1">
    <property type="nucleotide sequence ID" value="NZ_JAFREP010000005.1"/>
</dbReference>
<proteinExistence type="predicted"/>
<dbReference type="EC" id="6.3.5.4" evidence="2"/>
<dbReference type="PANTHER" id="PTHR43284:SF1">
    <property type="entry name" value="ASPARAGINE SYNTHETASE"/>
    <property type="match status" value="1"/>
</dbReference>
<dbReference type="EMBL" id="JAFREP010000005">
    <property type="protein sequence ID" value="MBO1318199.1"/>
    <property type="molecule type" value="Genomic_DNA"/>
</dbReference>
<comment type="catalytic activity">
    <reaction evidence="3">
        <text>L-aspartate + L-glutamine + ATP + H2O = L-asparagine + L-glutamate + AMP + diphosphate + H(+)</text>
        <dbReference type="Rhea" id="RHEA:12228"/>
        <dbReference type="ChEBI" id="CHEBI:15377"/>
        <dbReference type="ChEBI" id="CHEBI:15378"/>
        <dbReference type="ChEBI" id="CHEBI:29985"/>
        <dbReference type="ChEBI" id="CHEBI:29991"/>
        <dbReference type="ChEBI" id="CHEBI:30616"/>
        <dbReference type="ChEBI" id="CHEBI:33019"/>
        <dbReference type="ChEBI" id="CHEBI:58048"/>
        <dbReference type="ChEBI" id="CHEBI:58359"/>
        <dbReference type="ChEBI" id="CHEBI:456215"/>
        <dbReference type="EC" id="6.3.5.4"/>
    </reaction>
</comment>
<keyword evidence="7" id="KW-1185">Reference proteome</keyword>
<dbReference type="Proteomes" id="UP000664417">
    <property type="component" value="Unassembled WGS sequence"/>
</dbReference>
<reference evidence="6" key="1">
    <citation type="submission" date="2021-03" db="EMBL/GenBank/DDBJ databases">
        <authorList>
            <person name="Wang G."/>
        </authorList>
    </citation>
    <scope>NUCLEOTIDE SEQUENCE</scope>
    <source>
        <strain evidence="6">KCTC 12899</strain>
    </source>
</reference>
<dbReference type="InterPro" id="IPR014729">
    <property type="entry name" value="Rossmann-like_a/b/a_fold"/>
</dbReference>
<feature type="domain" description="Asparagine synthetase" evidence="4">
    <location>
        <begin position="231"/>
        <end position="514"/>
    </location>
</feature>
<gene>
    <name evidence="6" type="ORF">J3U88_07020</name>
</gene>